<comment type="caution">
    <text evidence="6">The sequence shown here is derived from an EMBL/GenBank/DDBJ whole genome shotgun (WGS) entry which is preliminary data.</text>
</comment>
<proteinExistence type="predicted"/>
<dbReference type="InterPro" id="IPR036388">
    <property type="entry name" value="WH-like_DNA-bd_sf"/>
</dbReference>
<sequence>MVDDVFRQDCPARVVLDHVTRRWGVLVLTALNSSDLRFYELRDRIEGVSEKMLSQTLRTLVRDGLVLRTVEPTVPPSVTYGLTPLGRGVTASLSALTGWIRDHAPAIIAAQRAYDAARDGAAAAEPANRSVITDGARSGSRGGRAGT</sequence>
<keyword evidence="1" id="KW-0805">Transcription regulation</keyword>
<name>A0ABS3S503_9ACTN</name>
<organism evidence="6 7">
    <name type="scientific">Actinomadura violacea</name>
    <dbReference type="NCBI Taxonomy" id="2819934"/>
    <lineage>
        <taxon>Bacteria</taxon>
        <taxon>Bacillati</taxon>
        <taxon>Actinomycetota</taxon>
        <taxon>Actinomycetes</taxon>
        <taxon>Streptosporangiales</taxon>
        <taxon>Thermomonosporaceae</taxon>
        <taxon>Actinomadura</taxon>
    </lineage>
</organism>
<evidence type="ECO:0000313" key="7">
    <source>
        <dbReference type="Proteomes" id="UP000680206"/>
    </source>
</evidence>
<keyword evidence="3" id="KW-0804">Transcription</keyword>
<evidence type="ECO:0000256" key="3">
    <source>
        <dbReference type="ARBA" id="ARBA00023163"/>
    </source>
</evidence>
<dbReference type="Proteomes" id="UP000680206">
    <property type="component" value="Unassembled WGS sequence"/>
</dbReference>
<dbReference type="InterPro" id="IPR002577">
    <property type="entry name" value="HTH_HxlR"/>
</dbReference>
<dbReference type="Gene3D" id="1.10.10.10">
    <property type="entry name" value="Winged helix-like DNA-binding domain superfamily/Winged helix DNA-binding domain"/>
    <property type="match status" value="1"/>
</dbReference>
<dbReference type="InterPro" id="IPR036390">
    <property type="entry name" value="WH_DNA-bd_sf"/>
</dbReference>
<dbReference type="PANTHER" id="PTHR33204">
    <property type="entry name" value="TRANSCRIPTIONAL REGULATOR, MARR FAMILY"/>
    <property type="match status" value="1"/>
</dbReference>
<evidence type="ECO:0000256" key="1">
    <source>
        <dbReference type="ARBA" id="ARBA00023015"/>
    </source>
</evidence>
<keyword evidence="2" id="KW-0238">DNA-binding</keyword>
<reference evidence="6 7" key="1">
    <citation type="submission" date="2021-03" db="EMBL/GenBank/DDBJ databases">
        <title>Actinomadura violae sp. nov., isolated from lichen in Thailand.</title>
        <authorList>
            <person name="Kanchanasin P."/>
            <person name="Saeng-In P."/>
            <person name="Phongsopitanun W."/>
            <person name="Yuki M."/>
            <person name="Kudo T."/>
            <person name="Ohkuma M."/>
            <person name="Tanasupawat S."/>
        </authorList>
    </citation>
    <scope>NUCLEOTIDE SEQUENCE [LARGE SCALE GENOMIC DNA]</scope>
    <source>
        <strain evidence="6 7">LCR2-06</strain>
    </source>
</reference>
<dbReference type="EMBL" id="JAGEPF010000027">
    <property type="protein sequence ID" value="MBO2463374.1"/>
    <property type="molecule type" value="Genomic_DNA"/>
</dbReference>
<dbReference type="Pfam" id="PF01638">
    <property type="entry name" value="HxlR"/>
    <property type="match status" value="1"/>
</dbReference>
<evidence type="ECO:0000256" key="2">
    <source>
        <dbReference type="ARBA" id="ARBA00023125"/>
    </source>
</evidence>
<dbReference type="SUPFAM" id="SSF46785">
    <property type="entry name" value="Winged helix' DNA-binding domain"/>
    <property type="match status" value="1"/>
</dbReference>
<gene>
    <name evidence="6" type="ORF">J4709_37985</name>
</gene>
<dbReference type="PROSITE" id="PS51118">
    <property type="entry name" value="HTH_HXLR"/>
    <property type="match status" value="1"/>
</dbReference>
<evidence type="ECO:0000256" key="4">
    <source>
        <dbReference type="SAM" id="MobiDB-lite"/>
    </source>
</evidence>
<feature type="domain" description="HTH hxlR-type" evidence="5">
    <location>
        <begin position="10"/>
        <end position="108"/>
    </location>
</feature>
<evidence type="ECO:0000313" key="6">
    <source>
        <dbReference type="EMBL" id="MBO2463374.1"/>
    </source>
</evidence>
<accession>A0ABS3S503</accession>
<dbReference type="PANTHER" id="PTHR33204:SF37">
    <property type="entry name" value="HTH-TYPE TRANSCRIPTIONAL REGULATOR YODB"/>
    <property type="match status" value="1"/>
</dbReference>
<keyword evidence="7" id="KW-1185">Reference proteome</keyword>
<evidence type="ECO:0000259" key="5">
    <source>
        <dbReference type="PROSITE" id="PS51118"/>
    </source>
</evidence>
<protein>
    <submittedName>
        <fullName evidence="6">Helix-turn-helix transcriptional regulator</fullName>
    </submittedName>
</protein>
<feature type="region of interest" description="Disordered" evidence="4">
    <location>
        <begin position="125"/>
        <end position="147"/>
    </location>
</feature>